<dbReference type="EMBL" id="JAADJT010000003">
    <property type="protein sequence ID" value="NGZ84133.1"/>
    <property type="molecule type" value="Genomic_DNA"/>
</dbReference>
<organism evidence="2 3">
    <name type="scientific">Duganella aceris</name>
    <dbReference type="NCBI Taxonomy" id="2703883"/>
    <lineage>
        <taxon>Bacteria</taxon>
        <taxon>Pseudomonadati</taxon>
        <taxon>Pseudomonadota</taxon>
        <taxon>Betaproteobacteria</taxon>
        <taxon>Burkholderiales</taxon>
        <taxon>Oxalobacteraceae</taxon>
        <taxon>Telluria group</taxon>
        <taxon>Duganella</taxon>
    </lineage>
</organism>
<dbReference type="InterPro" id="IPR001455">
    <property type="entry name" value="TusA-like"/>
</dbReference>
<feature type="domain" description="UPF0033" evidence="1">
    <location>
        <begin position="16"/>
        <end position="75"/>
    </location>
</feature>
<proteinExistence type="predicted"/>
<dbReference type="Pfam" id="PF01206">
    <property type="entry name" value="TusA"/>
    <property type="match status" value="1"/>
</dbReference>
<gene>
    <name evidence="2" type="ORF">GW587_07685</name>
</gene>
<keyword evidence="3" id="KW-1185">Reference proteome</keyword>
<protein>
    <submittedName>
        <fullName evidence="2">Sulfurtransferase TusA family protein</fullName>
    </submittedName>
</protein>
<dbReference type="Gene3D" id="3.30.110.40">
    <property type="entry name" value="TusA-like domain"/>
    <property type="match status" value="1"/>
</dbReference>
<dbReference type="Proteomes" id="UP000666369">
    <property type="component" value="Unassembled WGS sequence"/>
</dbReference>
<evidence type="ECO:0000259" key="1">
    <source>
        <dbReference type="Pfam" id="PF01206"/>
    </source>
</evidence>
<name>A0ABX0FHV0_9BURK</name>
<evidence type="ECO:0000313" key="2">
    <source>
        <dbReference type="EMBL" id="NGZ84133.1"/>
    </source>
</evidence>
<reference evidence="2 3" key="1">
    <citation type="submission" date="2020-01" db="EMBL/GenBank/DDBJ databases">
        <authorList>
            <person name="Lee S.D."/>
        </authorList>
    </citation>
    <scope>NUCLEOTIDE SEQUENCE [LARGE SCALE GENOMIC DNA]</scope>
    <source>
        <strain evidence="2 3">SAP-35</strain>
    </source>
</reference>
<reference evidence="3" key="2">
    <citation type="submission" date="2023-07" db="EMBL/GenBank/DDBJ databases">
        <title>Duganella aceri sp. nov., isolated from tree sap.</title>
        <authorList>
            <person name="Kim I.S."/>
        </authorList>
    </citation>
    <scope>NUCLEOTIDE SEQUENCE [LARGE SCALE GENOMIC DNA]</scope>
    <source>
        <strain evidence="3">SAP-35</strain>
    </source>
</reference>
<evidence type="ECO:0000313" key="3">
    <source>
        <dbReference type="Proteomes" id="UP000666369"/>
    </source>
</evidence>
<sequence>MPSTSSAPPVHDVEWDAGDLACGDLVLELRRRVRAAPGLVFKLIARDPGAPADLPAWCGMTGHQLLAEDVPAQTWWIRAKS</sequence>
<dbReference type="SUPFAM" id="SSF64307">
    <property type="entry name" value="SirA-like"/>
    <property type="match status" value="1"/>
</dbReference>
<comment type="caution">
    <text evidence="2">The sequence shown here is derived from an EMBL/GenBank/DDBJ whole genome shotgun (WGS) entry which is preliminary data.</text>
</comment>
<dbReference type="RefSeq" id="WP_166100697.1">
    <property type="nucleotide sequence ID" value="NZ_JAADJT010000003.1"/>
</dbReference>
<dbReference type="InterPro" id="IPR036868">
    <property type="entry name" value="TusA-like_sf"/>
</dbReference>
<accession>A0ABX0FHV0</accession>